<name>A0A8B9U488_9AVES</name>
<dbReference type="SUPFAM" id="SSF55797">
    <property type="entry name" value="PR-1-like"/>
    <property type="match status" value="1"/>
</dbReference>
<dbReference type="InterPro" id="IPR002413">
    <property type="entry name" value="V5_allergen-like"/>
</dbReference>
<dbReference type="Proteomes" id="UP000694549">
    <property type="component" value="Unplaced"/>
</dbReference>
<comment type="similarity">
    <text evidence="1">Belongs to the CRISP family.</text>
</comment>
<dbReference type="Ensembl" id="ENSAZOT00000003503.1">
    <property type="protein sequence ID" value="ENSAZOP00000003300.1"/>
    <property type="gene ID" value="ENSAZOG00000002103.1"/>
</dbReference>
<reference evidence="4" key="1">
    <citation type="submission" date="2025-08" db="UniProtKB">
        <authorList>
            <consortium name="Ensembl"/>
        </authorList>
    </citation>
    <scope>IDENTIFICATION</scope>
</reference>
<evidence type="ECO:0000313" key="4">
    <source>
        <dbReference type="Ensembl" id="ENSAZOP00000003300.1"/>
    </source>
</evidence>
<feature type="chain" id="PRO_5034772480" description="SCP domain-containing protein" evidence="2">
    <location>
        <begin position="19"/>
        <end position="253"/>
    </location>
</feature>
<reference evidence="4" key="2">
    <citation type="submission" date="2025-09" db="UniProtKB">
        <authorList>
            <consortium name="Ensembl"/>
        </authorList>
    </citation>
    <scope>IDENTIFICATION</scope>
</reference>
<dbReference type="SMART" id="SM00198">
    <property type="entry name" value="SCP"/>
    <property type="match status" value="1"/>
</dbReference>
<accession>A0A8B9U488</accession>
<keyword evidence="2" id="KW-0732">Signal</keyword>
<dbReference type="InterPro" id="IPR001283">
    <property type="entry name" value="CRISP-related"/>
</dbReference>
<sequence>MMSRFFTCMLALLRFCLSAGSSTPQTLPDIGDAEFIEQCVTEHNKFRSAVSPPASDMLYMTWDPDLAKTAKAWAKRCQFKHNMYLREPGQTHPRFASVGENIWTGSFSIFSVKEAITSWYNEVKDYNYTTNSCRRVCGHYTQVGMELLHLNQEPALLLGHRNFCVPTDFCPRFNKPRAVVIFCTYCLGSKLQGWLCCPLLSHGAVLLRKKCSTLYLQLRAGGELWLAPLRDGSSMQQMQGRSVCQEPVSKPRA</sequence>
<dbReference type="Pfam" id="PF00188">
    <property type="entry name" value="CAP"/>
    <property type="match status" value="1"/>
</dbReference>
<dbReference type="InterPro" id="IPR035940">
    <property type="entry name" value="CAP_sf"/>
</dbReference>
<dbReference type="InterPro" id="IPR014044">
    <property type="entry name" value="CAP_dom"/>
</dbReference>
<protein>
    <recommendedName>
        <fullName evidence="3">SCP domain-containing protein</fullName>
    </recommendedName>
</protein>
<dbReference type="Gene3D" id="3.40.33.10">
    <property type="entry name" value="CAP"/>
    <property type="match status" value="1"/>
</dbReference>
<dbReference type="AlphaFoldDB" id="A0A8B9U488"/>
<feature type="domain" description="SCP" evidence="3">
    <location>
        <begin position="34"/>
        <end position="193"/>
    </location>
</feature>
<evidence type="ECO:0000256" key="1">
    <source>
        <dbReference type="ARBA" id="ARBA00009923"/>
    </source>
</evidence>
<feature type="signal peptide" evidence="2">
    <location>
        <begin position="1"/>
        <end position="18"/>
    </location>
</feature>
<evidence type="ECO:0000259" key="3">
    <source>
        <dbReference type="SMART" id="SM00198"/>
    </source>
</evidence>
<dbReference type="PRINTS" id="PR00838">
    <property type="entry name" value="V5ALLERGEN"/>
</dbReference>
<keyword evidence="5" id="KW-1185">Reference proteome</keyword>
<proteinExistence type="inferred from homology"/>
<dbReference type="PANTHER" id="PTHR10334">
    <property type="entry name" value="CYSTEINE-RICH SECRETORY PROTEIN-RELATED"/>
    <property type="match status" value="1"/>
</dbReference>
<evidence type="ECO:0000256" key="2">
    <source>
        <dbReference type="SAM" id="SignalP"/>
    </source>
</evidence>
<evidence type="ECO:0000313" key="5">
    <source>
        <dbReference type="Proteomes" id="UP000694549"/>
    </source>
</evidence>
<organism evidence="4 5">
    <name type="scientific">Anas zonorhyncha</name>
    <name type="common">Eastern spot-billed duck</name>
    <dbReference type="NCBI Taxonomy" id="75864"/>
    <lineage>
        <taxon>Eukaryota</taxon>
        <taxon>Metazoa</taxon>
        <taxon>Chordata</taxon>
        <taxon>Craniata</taxon>
        <taxon>Vertebrata</taxon>
        <taxon>Euteleostomi</taxon>
        <taxon>Archelosauria</taxon>
        <taxon>Archosauria</taxon>
        <taxon>Dinosauria</taxon>
        <taxon>Saurischia</taxon>
        <taxon>Theropoda</taxon>
        <taxon>Coelurosauria</taxon>
        <taxon>Aves</taxon>
        <taxon>Neognathae</taxon>
        <taxon>Galloanserae</taxon>
        <taxon>Anseriformes</taxon>
        <taxon>Anatidae</taxon>
        <taxon>Anatinae</taxon>
        <taxon>Anas</taxon>
    </lineage>
</organism>